<dbReference type="AlphaFoldDB" id="A0A1E7Z6Y5"/>
<dbReference type="SUPFAM" id="SSF52317">
    <property type="entry name" value="Class I glutamine amidotransferase-like"/>
    <property type="match status" value="1"/>
</dbReference>
<dbReference type="NCBIfam" id="TIGR00566">
    <property type="entry name" value="trpG_papA"/>
    <property type="match status" value="1"/>
</dbReference>
<dbReference type="EMBL" id="MDHN01000040">
    <property type="protein sequence ID" value="OFC69319.1"/>
    <property type="molecule type" value="Genomic_DNA"/>
</dbReference>
<feature type="domain" description="Glutamine amidotransferase" evidence="5">
    <location>
        <begin position="9"/>
        <end position="191"/>
    </location>
</feature>
<dbReference type="Gene3D" id="3.40.50.880">
    <property type="match status" value="1"/>
</dbReference>
<reference evidence="6 7" key="1">
    <citation type="submission" date="2016-08" db="EMBL/GenBank/DDBJ databases">
        <authorList>
            <person name="Seilhamer J.J."/>
        </authorList>
    </citation>
    <scope>NUCLEOTIDE SEQUENCE [LARGE SCALE GENOMIC DNA]</scope>
    <source>
        <strain evidence="6 7">KCTC 42603</strain>
    </source>
</reference>
<accession>A0A1E7Z6Y5</accession>
<dbReference type="PRINTS" id="PR00096">
    <property type="entry name" value="GATASE"/>
</dbReference>
<dbReference type="GO" id="GO:0004049">
    <property type="term" value="F:anthranilate synthase activity"/>
    <property type="evidence" value="ECO:0007669"/>
    <property type="project" value="UniProtKB-EC"/>
</dbReference>
<evidence type="ECO:0000256" key="2">
    <source>
        <dbReference type="ARBA" id="ARBA00022962"/>
    </source>
</evidence>
<organism evidence="6 7">
    <name type="scientific">Alteromonas confluentis</name>
    <dbReference type="NCBI Taxonomy" id="1656094"/>
    <lineage>
        <taxon>Bacteria</taxon>
        <taxon>Pseudomonadati</taxon>
        <taxon>Pseudomonadota</taxon>
        <taxon>Gammaproteobacteria</taxon>
        <taxon>Alteromonadales</taxon>
        <taxon>Alteromonadaceae</taxon>
        <taxon>Alteromonas/Salinimonas group</taxon>
        <taxon>Alteromonas</taxon>
    </lineage>
</organism>
<gene>
    <name evidence="6" type="ORF">BFC18_18020</name>
</gene>
<dbReference type="PRINTS" id="PR00097">
    <property type="entry name" value="ANTSNTHASEII"/>
</dbReference>
<dbReference type="GO" id="GO:0004048">
    <property type="term" value="F:anthranilate phosphoribosyltransferase activity"/>
    <property type="evidence" value="ECO:0007669"/>
    <property type="project" value="TreeGrafter"/>
</dbReference>
<dbReference type="GO" id="GO:0002047">
    <property type="term" value="P:phenazine biosynthetic process"/>
    <property type="evidence" value="ECO:0007669"/>
    <property type="project" value="TreeGrafter"/>
</dbReference>
<evidence type="ECO:0000313" key="7">
    <source>
        <dbReference type="Proteomes" id="UP000175691"/>
    </source>
</evidence>
<keyword evidence="3" id="KW-0456">Lyase</keyword>
<dbReference type="Proteomes" id="UP000175691">
    <property type="component" value="Unassembled WGS sequence"/>
</dbReference>
<dbReference type="Pfam" id="PF00117">
    <property type="entry name" value="GATase"/>
    <property type="match status" value="1"/>
</dbReference>
<evidence type="ECO:0000259" key="5">
    <source>
        <dbReference type="Pfam" id="PF00117"/>
    </source>
</evidence>
<dbReference type="FunFam" id="3.40.50.880:FF:000003">
    <property type="entry name" value="Anthranilate synthase component II"/>
    <property type="match status" value="1"/>
</dbReference>
<proteinExistence type="predicted"/>
<keyword evidence="7" id="KW-1185">Reference proteome</keyword>
<dbReference type="EC" id="4.1.3.27" evidence="1"/>
<evidence type="ECO:0000256" key="1">
    <source>
        <dbReference type="ARBA" id="ARBA00012266"/>
    </source>
</evidence>
<dbReference type="RefSeq" id="WP_070126765.1">
    <property type="nucleotide sequence ID" value="NZ_MDHN01000040.1"/>
</dbReference>
<comment type="catalytic activity">
    <reaction evidence="4">
        <text>chorismate + L-glutamine = anthranilate + pyruvate + L-glutamate + H(+)</text>
        <dbReference type="Rhea" id="RHEA:21732"/>
        <dbReference type="ChEBI" id="CHEBI:15361"/>
        <dbReference type="ChEBI" id="CHEBI:15378"/>
        <dbReference type="ChEBI" id="CHEBI:16567"/>
        <dbReference type="ChEBI" id="CHEBI:29748"/>
        <dbReference type="ChEBI" id="CHEBI:29985"/>
        <dbReference type="ChEBI" id="CHEBI:58359"/>
        <dbReference type="EC" id="4.1.3.27"/>
    </reaction>
</comment>
<dbReference type="STRING" id="1656094.BFC18_18020"/>
<dbReference type="InterPro" id="IPR006221">
    <property type="entry name" value="TrpG/PapA_dom"/>
</dbReference>
<name>A0A1E7Z6Y5_9ALTE</name>
<evidence type="ECO:0000256" key="4">
    <source>
        <dbReference type="ARBA" id="ARBA00047683"/>
    </source>
</evidence>
<dbReference type="GO" id="GO:0000162">
    <property type="term" value="P:L-tryptophan biosynthetic process"/>
    <property type="evidence" value="ECO:0007669"/>
    <property type="project" value="TreeGrafter"/>
</dbReference>
<evidence type="ECO:0000256" key="3">
    <source>
        <dbReference type="ARBA" id="ARBA00023239"/>
    </source>
</evidence>
<dbReference type="InterPro" id="IPR050472">
    <property type="entry name" value="Anth_synth/Amidotransfase"/>
</dbReference>
<keyword evidence="2" id="KW-0315">Glutamine amidotransferase</keyword>
<protein>
    <recommendedName>
        <fullName evidence="1">anthranilate synthase</fullName>
        <ecNumber evidence="1">4.1.3.27</ecNumber>
    </recommendedName>
</protein>
<dbReference type="GO" id="GO:0005829">
    <property type="term" value="C:cytosol"/>
    <property type="evidence" value="ECO:0007669"/>
    <property type="project" value="TreeGrafter"/>
</dbReference>
<dbReference type="PANTHER" id="PTHR43418:SF2">
    <property type="entry name" value="BIFUNCTIONAL PROTEIN TRPGD"/>
    <property type="match status" value="1"/>
</dbReference>
<dbReference type="PANTHER" id="PTHR43418">
    <property type="entry name" value="MULTIFUNCTIONAL TRYPTOPHAN BIOSYNTHESIS PROTEIN-RELATED"/>
    <property type="match status" value="1"/>
</dbReference>
<sequence>MSNKITVFLLDNIDSFTYNLVDELRALDLHIIVYRNTVDADMLFQRMQKEAEQSPVLLLLSPGPGAPHEAGCMPALLKKVQGVFPVLGICLGHQAIVNHYGGVVDRAREVMHGKSSPITHSGEAMFAGLAQPLHVARYHSLVATSLPDGLETIASFGDNTMAVYHPEDKMLGFQFHPESILTADGSKLLLQSIHYLTDKEIEHV</sequence>
<evidence type="ECO:0000313" key="6">
    <source>
        <dbReference type="EMBL" id="OFC69319.1"/>
    </source>
</evidence>
<dbReference type="InterPro" id="IPR029062">
    <property type="entry name" value="Class_I_gatase-like"/>
</dbReference>
<comment type="caution">
    <text evidence="6">The sequence shown here is derived from an EMBL/GenBank/DDBJ whole genome shotgun (WGS) entry which is preliminary data.</text>
</comment>
<dbReference type="InterPro" id="IPR017926">
    <property type="entry name" value="GATASE"/>
</dbReference>
<dbReference type="CDD" id="cd01743">
    <property type="entry name" value="GATase1_Anthranilate_Synthase"/>
    <property type="match status" value="1"/>
</dbReference>
<dbReference type="PROSITE" id="PS51273">
    <property type="entry name" value="GATASE_TYPE_1"/>
    <property type="match status" value="1"/>
</dbReference>
<dbReference type="OrthoDB" id="9786812at2"/>